<dbReference type="STRING" id="551987.SAMN05192549_103425"/>
<protein>
    <recommendedName>
        <fullName evidence="3">Methyltransferase domain-containing protein</fullName>
    </recommendedName>
</protein>
<evidence type="ECO:0000313" key="2">
    <source>
        <dbReference type="Proteomes" id="UP000184339"/>
    </source>
</evidence>
<evidence type="ECO:0000313" key="1">
    <source>
        <dbReference type="EMBL" id="SHM97256.1"/>
    </source>
</evidence>
<dbReference type="Proteomes" id="UP000184339">
    <property type="component" value="Unassembled WGS sequence"/>
</dbReference>
<dbReference type="OrthoDB" id="8781702at2"/>
<accession>A0A1M7N2S7</accession>
<dbReference type="AlphaFoldDB" id="A0A1M7N2S7"/>
<name>A0A1M7N2S7_9BURK</name>
<proteinExistence type="predicted"/>
<dbReference type="Gene3D" id="3.40.50.150">
    <property type="entry name" value="Vaccinia Virus protein VP39"/>
    <property type="match status" value="1"/>
</dbReference>
<evidence type="ECO:0008006" key="3">
    <source>
        <dbReference type="Google" id="ProtNLM"/>
    </source>
</evidence>
<dbReference type="RefSeq" id="WP_072783482.1">
    <property type="nucleotide sequence ID" value="NZ_FRCX01000003.1"/>
</dbReference>
<dbReference type="SUPFAM" id="SSF53335">
    <property type="entry name" value="S-adenosyl-L-methionine-dependent methyltransferases"/>
    <property type="match status" value="1"/>
</dbReference>
<keyword evidence="2" id="KW-1185">Reference proteome</keyword>
<dbReference type="EMBL" id="FRCX01000003">
    <property type="protein sequence ID" value="SHM97256.1"/>
    <property type="molecule type" value="Genomic_DNA"/>
</dbReference>
<gene>
    <name evidence="1" type="ORF">SAMN05192549_103425</name>
</gene>
<organism evidence="1 2">
    <name type="scientific">Duganella sacchari</name>
    <dbReference type="NCBI Taxonomy" id="551987"/>
    <lineage>
        <taxon>Bacteria</taxon>
        <taxon>Pseudomonadati</taxon>
        <taxon>Pseudomonadota</taxon>
        <taxon>Betaproteobacteria</taxon>
        <taxon>Burkholderiales</taxon>
        <taxon>Oxalobacteraceae</taxon>
        <taxon>Telluria group</taxon>
        <taxon>Duganella</taxon>
    </lineage>
</organism>
<dbReference type="InterPro" id="IPR029063">
    <property type="entry name" value="SAM-dependent_MTases_sf"/>
</dbReference>
<reference evidence="2" key="1">
    <citation type="submission" date="2016-11" db="EMBL/GenBank/DDBJ databases">
        <authorList>
            <person name="Varghese N."/>
            <person name="Submissions S."/>
        </authorList>
    </citation>
    <scope>NUCLEOTIDE SEQUENCE [LARGE SCALE GENOMIC DNA]</scope>
    <source>
        <strain evidence="2">Sac-22</strain>
    </source>
</reference>
<sequence length="202" mass="22279">MSAPAAYITPFRDILQQNARLLVQAGGNDGELARAYRKLYPATSLMVVDADAERAKHARDYADRVYMADLDTVSAAFYKQLEWADGWYFDTTLEQYQQPQRVLQQVRKVMPVDAAIIARIANRDHWEGSSTPARHAWGIADILELFTGANFRVVSGILLNPAPLPADVEATLRAQAARDGSVAEALIEAALPSHYLIKAVPA</sequence>